<comment type="caution">
    <text evidence="1">The sequence shown here is derived from an EMBL/GenBank/DDBJ whole genome shotgun (WGS) entry which is preliminary data.</text>
</comment>
<proteinExistence type="predicted"/>
<organism evidence="1 2">
    <name type="scientific">Paramecium sonneborni</name>
    <dbReference type="NCBI Taxonomy" id="65129"/>
    <lineage>
        <taxon>Eukaryota</taxon>
        <taxon>Sar</taxon>
        <taxon>Alveolata</taxon>
        <taxon>Ciliophora</taxon>
        <taxon>Intramacronucleata</taxon>
        <taxon>Oligohymenophorea</taxon>
        <taxon>Peniculida</taxon>
        <taxon>Parameciidae</taxon>
        <taxon>Paramecium</taxon>
    </lineage>
</organism>
<reference evidence="1" key="1">
    <citation type="submission" date="2021-01" db="EMBL/GenBank/DDBJ databases">
        <authorList>
            <consortium name="Genoscope - CEA"/>
            <person name="William W."/>
        </authorList>
    </citation>
    <scope>NUCLEOTIDE SEQUENCE</scope>
</reference>
<sequence>MVFCSQAYLAICKQMKQYFIFTFQTIKAFHDSDNSILYQN</sequence>
<evidence type="ECO:0000313" key="1">
    <source>
        <dbReference type="EMBL" id="CAD8048708.1"/>
    </source>
</evidence>
<keyword evidence="2" id="KW-1185">Reference proteome</keyword>
<gene>
    <name evidence="1" type="ORF">PSON_ATCC_30995.1.T0030382</name>
</gene>
<protein>
    <submittedName>
        <fullName evidence="1">Uncharacterized protein</fullName>
    </submittedName>
</protein>
<accession>A0A8S1K8G6</accession>
<dbReference type="EMBL" id="CAJJDN010000003">
    <property type="protein sequence ID" value="CAD8048708.1"/>
    <property type="molecule type" value="Genomic_DNA"/>
</dbReference>
<name>A0A8S1K8G6_9CILI</name>
<dbReference type="Proteomes" id="UP000692954">
    <property type="component" value="Unassembled WGS sequence"/>
</dbReference>
<evidence type="ECO:0000313" key="2">
    <source>
        <dbReference type="Proteomes" id="UP000692954"/>
    </source>
</evidence>
<dbReference type="AlphaFoldDB" id="A0A8S1K8G6"/>